<keyword evidence="1" id="KW-0732">Signal</keyword>
<evidence type="ECO:0000313" key="3">
    <source>
        <dbReference type="EMBL" id="MBU5669898.1"/>
    </source>
</evidence>
<feature type="domain" description="YcdB/YcdC repeated" evidence="2">
    <location>
        <begin position="306"/>
        <end position="443"/>
    </location>
</feature>
<protein>
    <submittedName>
        <fullName evidence="3">S-layer protein</fullName>
    </submittedName>
</protein>
<dbReference type="EMBL" id="JAHLQO010000005">
    <property type="protein sequence ID" value="MBU5669898.1"/>
    <property type="molecule type" value="Genomic_DNA"/>
</dbReference>
<evidence type="ECO:0000313" key="4">
    <source>
        <dbReference type="Proteomes" id="UP000783742"/>
    </source>
</evidence>
<proteinExistence type="predicted"/>
<keyword evidence="4" id="KW-1185">Reference proteome</keyword>
<evidence type="ECO:0000259" key="2">
    <source>
        <dbReference type="Pfam" id="PF16244"/>
    </source>
</evidence>
<feature type="domain" description="YcdB/YcdC repeated" evidence="2">
    <location>
        <begin position="47"/>
        <end position="187"/>
    </location>
</feature>
<dbReference type="RefSeq" id="WP_216549731.1">
    <property type="nucleotide sequence ID" value="NZ_JAHLQO010000005.1"/>
</dbReference>
<dbReference type="Pfam" id="PF16244">
    <property type="entry name" value="DUF4901"/>
    <property type="match status" value="2"/>
</dbReference>
<organism evidence="3 4">
    <name type="scientific">Peptoniphilus ovalis</name>
    <dbReference type="NCBI Taxonomy" id="2841503"/>
    <lineage>
        <taxon>Bacteria</taxon>
        <taxon>Bacillati</taxon>
        <taxon>Bacillota</taxon>
        <taxon>Tissierellia</taxon>
        <taxon>Tissierellales</taxon>
        <taxon>Peptoniphilaceae</taxon>
        <taxon>Peptoniphilus</taxon>
    </lineage>
</organism>
<comment type="caution">
    <text evidence="3">The sequence shown here is derived from an EMBL/GenBank/DDBJ whole genome shotgun (WGS) entry which is preliminary data.</text>
</comment>
<dbReference type="Proteomes" id="UP000783742">
    <property type="component" value="Unassembled WGS sequence"/>
</dbReference>
<gene>
    <name evidence="3" type="ORF">KQI68_08630</name>
</gene>
<sequence>MKNKKLILGMSLILLLNPVFAAKKMTMENSSNTEVSEDRDEKAKSKVEEIKKLFNITEKYEEFNILTEGYGNSYESEFLKNLTKDKYVTQYRWMDEKIGGIDINYDSDGNFISYNKWSNDEEKKEAKASFEDVEKKIKEFLPKVIKDFDKKYKLENYEVDKNDGSYDFVYRRYINDIPSFDKTVNISYSPSVDEFRSIVKLSNYGYYPVNIDDSQFKNDAKIDLEAAKKIFLEKFPLTLSYRVRDGKAEKVYYSEVLNIDAATGKVIRNTSDFQAVEYAKSADSAAPTNLTEVELKKIKDLKDLKSKKKAEKIIKEIAGGYEIANINLYSDKDDYFYSTELKKGEGYGNITVNARTLKLVSLHLNSQDEGKKVNFDEKDVVKIARDFVEKYSIKDEVNFEKPVVTKYDKTFEVIFPRYVNNLPVIGEGITVTINGDKKVVGFDRRFTKVDFSTAKDISLTKEKANEIYLNSNEFVLKYQMTKDGPKLFYGSINGINPLIKGDKILRDSNGNIINFKEQIKYEDLDKARDKGKINKLKEMNIGLIGKNLSDKINYGDFFTLLGVRDLNYKFIKSNYKIDIENLKAKNITEKDAVKLLVIDNSLEKFTKAKNIFKDDIFKNQKSLGDYEKYYIVAHGFGYVDENINPNSEITVEDALYLIYNTIY</sequence>
<feature type="signal peptide" evidence="1">
    <location>
        <begin position="1"/>
        <end position="21"/>
    </location>
</feature>
<dbReference type="InterPro" id="IPR032599">
    <property type="entry name" value="YcdB/YcdC_rep_domain"/>
</dbReference>
<reference evidence="3 4" key="1">
    <citation type="submission" date="2021-06" db="EMBL/GenBank/DDBJ databases">
        <authorList>
            <person name="Sun Q."/>
            <person name="Li D."/>
        </authorList>
    </citation>
    <scope>NUCLEOTIDE SEQUENCE [LARGE SCALE GENOMIC DNA]</scope>
    <source>
        <strain evidence="3 4">MSJ-1</strain>
    </source>
</reference>
<name>A0ABS6FKA0_9FIRM</name>
<evidence type="ECO:0000256" key="1">
    <source>
        <dbReference type="SAM" id="SignalP"/>
    </source>
</evidence>
<feature type="chain" id="PRO_5045762986" evidence="1">
    <location>
        <begin position="22"/>
        <end position="663"/>
    </location>
</feature>
<accession>A0ABS6FKA0</accession>